<evidence type="ECO:0000313" key="2">
    <source>
        <dbReference type="EMBL" id="QNO53310.1"/>
    </source>
</evidence>
<organism evidence="2">
    <name type="scientific">Candidatus Methanophagaceae archaeon ANME-1 ERB6</name>
    <dbReference type="NCBI Taxonomy" id="2759912"/>
    <lineage>
        <taxon>Archaea</taxon>
        <taxon>Methanobacteriati</taxon>
        <taxon>Methanobacteriota</taxon>
        <taxon>Stenosarchaea group</taxon>
        <taxon>Methanomicrobia</taxon>
        <taxon>Candidatus Methanophagales</taxon>
        <taxon>Candidatus Methanophagaceae</taxon>
    </lineage>
</organism>
<gene>
    <name evidence="2" type="ORF">AFNPGKIM_00006</name>
</gene>
<reference evidence="2" key="1">
    <citation type="submission" date="2020-06" db="EMBL/GenBank/DDBJ databases">
        <title>Unique genomic features of the anaerobic methanotrophic archaea.</title>
        <authorList>
            <person name="Chadwick G.L."/>
            <person name="Skennerton C.T."/>
            <person name="Laso-Perez R."/>
            <person name="Leu A.O."/>
            <person name="Speth D.R."/>
            <person name="Yu H."/>
            <person name="Morgan-Lang C."/>
            <person name="Hatzenpichler R."/>
            <person name="Goudeau D."/>
            <person name="Malmstrom R."/>
            <person name="Brazelton W.J."/>
            <person name="Woyke T."/>
            <person name="Hallam S.J."/>
            <person name="Tyson G.W."/>
            <person name="Wegener G."/>
            <person name="Boetius A."/>
            <person name="Orphan V."/>
        </authorList>
    </citation>
    <scope>NUCLEOTIDE SEQUENCE</scope>
</reference>
<evidence type="ECO:0000259" key="1">
    <source>
        <dbReference type="Pfam" id="PF01863"/>
    </source>
</evidence>
<dbReference type="InterPro" id="IPR002725">
    <property type="entry name" value="YgjP-like_metallopeptidase"/>
</dbReference>
<dbReference type="EMBL" id="MT631537">
    <property type="protein sequence ID" value="QNO53310.1"/>
    <property type="molecule type" value="Genomic_DNA"/>
</dbReference>
<dbReference type="PANTHER" id="PTHR30399">
    <property type="entry name" value="UNCHARACTERIZED PROTEIN YGJP"/>
    <property type="match status" value="1"/>
</dbReference>
<dbReference type="InterPro" id="IPR053136">
    <property type="entry name" value="UTP_pyrophosphatase-like"/>
</dbReference>
<proteinExistence type="predicted"/>
<feature type="domain" description="YgjP-like metallopeptidase" evidence="1">
    <location>
        <begin position="35"/>
        <end position="157"/>
    </location>
</feature>
<dbReference type="CDD" id="cd07344">
    <property type="entry name" value="M48_yhfN_like"/>
    <property type="match status" value="1"/>
</dbReference>
<sequence>MDVKIVRSQRRKKTISAREVDGAIHLYLPAAISREEEFKYVQWAKKRFESRRRKNELTDKNADAILEQRARALNKRYFAGELSWKQISYTTEQNTRTFGTCNTRTKTIRISDRLLKMPTFVHDYVVVHELAHLKVPRHGPEFWQLVNRYPKTERARGYLMAVGMGD</sequence>
<dbReference type="AlphaFoldDB" id="A0A7G9YZ76"/>
<protein>
    <recommendedName>
        <fullName evidence="1">YgjP-like metallopeptidase domain-containing protein</fullName>
    </recommendedName>
</protein>
<name>A0A7G9YZ76_9EURY</name>
<dbReference type="Pfam" id="PF01863">
    <property type="entry name" value="YgjP-like"/>
    <property type="match status" value="1"/>
</dbReference>
<accession>A0A7G9YZ76</accession>
<dbReference type="Gene3D" id="3.30.2010.10">
    <property type="entry name" value="Metalloproteases ('zincins'), catalytic domain"/>
    <property type="match status" value="1"/>
</dbReference>
<dbReference type="PANTHER" id="PTHR30399:SF1">
    <property type="entry name" value="UTP PYROPHOSPHATASE"/>
    <property type="match status" value="1"/>
</dbReference>